<evidence type="ECO:0000256" key="1">
    <source>
        <dbReference type="ARBA" id="ARBA00006333"/>
    </source>
</evidence>
<reference evidence="2 3" key="1">
    <citation type="submission" date="2018-02" db="EMBL/GenBank/DDBJ databases">
        <title>The genomes of Aspergillus section Nigri reveals drivers in fungal speciation.</title>
        <authorList>
            <consortium name="DOE Joint Genome Institute"/>
            <person name="Vesth T.C."/>
            <person name="Nybo J."/>
            <person name="Theobald S."/>
            <person name="Brandl J."/>
            <person name="Frisvad J.C."/>
            <person name="Nielsen K.F."/>
            <person name="Lyhne E.K."/>
            <person name="Kogle M.E."/>
            <person name="Kuo A."/>
            <person name="Riley R."/>
            <person name="Clum A."/>
            <person name="Nolan M."/>
            <person name="Lipzen A."/>
            <person name="Salamov A."/>
            <person name="Henrissat B."/>
            <person name="Wiebenga A."/>
            <person name="De vries R.P."/>
            <person name="Grigoriev I.V."/>
            <person name="Mortensen U.H."/>
            <person name="Andersen M.R."/>
            <person name="Baker S.E."/>
        </authorList>
    </citation>
    <scope>NUCLEOTIDE SEQUENCE [LARGE SCALE GENOMIC DNA]</scope>
    <source>
        <strain evidence="2 3">CBS 115571</strain>
    </source>
</reference>
<dbReference type="GO" id="GO:0010333">
    <property type="term" value="F:terpene synthase activity"/>
    <property type="evidence" value="ECO:0007669"/>
    <property type="project" value="InterPro"/>
</dbReference>
<dbReference type="Gene3D" id="1.50.10.20">
    <property type="match status" value="1"/>
</dbReference>
<dbReference type="AlphaFoldDB" id="A0A2V5HLP8"/>
<protein>
    <submittedName>
        <fullName evidence="2">Uncharacterized protein</fullName>
    </submittedName>
</protein>
<dbReference type="InterPro" id="IPR050148">
    <property type="entry name" value="Terpene_synthase-like"/>
</dbReference>
<dbReference type="SUPFAM" id="SSF48239">
    <property type="entry name" value="Terpenoid cyclases/Protein prenyltransferases"/>
    <property type="match status" value="1"/>
</dbReference>
<name>A0A2V5HLP8_ASPV1</name>
<dbReference type="PANTHER" id="PTHR31739:SF25">
    <property type="entry name" value="(E,E)-GERANYLLINALOOL SYNTHASE"/>
    <property type="match status" value="1"/>
</dbReference>
<sequence>MIINKSGDGSGWLFPESFAYLLESQGSDGGWDPLQQSTRSLGYPNSLWLTDCIIHSLAALLALCRHARGPDPPADVSPILGARSFLHQKLSIWTLEDITHLGFELLMPVHLLLLQEEGIKFEFPSKVKLFRKFQEASAVDLDWLYDEAPCQVPLFSLEAYIGKLDFSRLSHLPTSSGVAASPASTAAFLIHFPRWSAQCEAYLRRIVIRGPGKGNGSVPRVFPLELFEPTWVLATLLEVGFTKEHLGAAQVDLLLQFLYRNLKDDGVIGATKAFFLDAEDTSRALMLLNLNGYNLSPVSLVTRFEVEDCFATFDTKISKHVKSISVNGNMLYSLPQYPTPSTIVPQIEKVARFLCKQWRTHSTEIQDHWNISFYYTLMRIAQPLALLMSAHSQNRLSLSLDLFQGLAPDCLQGIRTLILAHQHADGTWGRLPCPEETAYAVVALAHIKSSHVIPADEGSLDPAMHRATRVLWQACVSKCPSPDRLWTGKVLHGISSVREAYMLAALRIGMNHVSLADSNPLTASLYRLWSW</sequence>
<proteinExistence type="inferred from homology"/>
<gene>
    <name evidence="2" type="ORF">BO99DRAFT_448377</name>
</gene>
<dbReference type="EMBL" id="KZ825101">
    <property type="protein sequence ID" value="PYI24701.1"/>
    <property type="molecule type" value="Genomic_DNA"/>
</dbReference>
<evidence type="ECO:0000313" key="3">
    <source>
        <dbReference type="Proteomes" id="UP000249829"/>
    </source>
</evidence>
<dbReference type="GO" id="GO:0016102">
    <property type="term" value="P:diterpenoid biosynthetic process"/>
    <property type="evidence" value="ECO:0007669"/>
    <property type="project" value="TreeGrafter"/>
</dbReference>
<evidence type="ECO:0000313" key="2">
    <source>
        <dbReference type="EMBL" id="PYI24701.1"/>
    </source>
</evidence>
<comment type="similarity">
    <text evidence="1">Belongs to the terpene synthase family.</text>
</comment>
<dbReference type="PANTHER" id="PTHR31739">
    <property type="entry name" value="ENT-COPALYL DIPHOSPHATE SYNTHASE, CHLOROPLASTIC"/>
    <property type="match status" value="1"/>
</dbReference>
<accession>A0A2V5HLP8</accession>
<dbReference type="Proteomes" id="UP000249829">
    <property type="component" value="Unassembled WGS sequence"/>
</dbReference>
<keyword evidence="3" id="KW-1185">Reference proteome</keyword>
<organism evidence="2 3">
    <name type="scientific">Aspergillus violaceofuscus (strain CBS 115571)</name>
    <dbReference type="NCBI Taxonomy" id="1450538"/>
    <lineage>
        <taxon>Eukaryota</taxon>
        <taxon>Fungi</taxon>
        <taxon>Dikarya</taxon>
        <taxon>Ascomycota</taxon>
        <taxon>Pezizomycotina</taxon>
        <taxon>Eurotiomycetes</taxon>
        <taxon>Eurotiomycetidae</taxon>
        <taxon>Eurotiales</taxon>
        <taxon>Aspergillaceae</taxon>
        <taxon>Aspergillus</taxon>
    </lineage>
</organism>
<dbReference type="OMA" id="DRIWTGK"/>
<dbReference type="GO" id="GO:0000287">
    <property type="term" value="F:magnesium ion binding"/>
    <property type="evidence" value="ECO:0007669"/>
    <property type="project" value="TreeGrafter"/>
</dbReference>
<dbReference type="Gene3D" id="1.50.10.160">
    <property type="match status" value="1"/>
</dbReference>
<dbReference type="InterPro" id="IPR008930">
    <property type="entry name" value="Terpenoid_cyclase/PrenylTrfase"/>
</dbReference>